<feature type="compositionally biased region" description="Polar residues" evidence="14">
    <location>
        <begin position="2888"/>
        <end position="2919"/>
    </location>
</feature>
<dbReference type="InterPro" id="IPR007219">
    <property type="entry name" value="XnlR_reg_dom"/>
</dbReference>
<dbReference type="Gene3D" id="3.40.850.10">
    <property type="entry name" value="Kinesin motor domain"/>
    <property type="match status" value="1"/>
</dbReference>
<evidence type="ECO:0000256" key="7">
    <source>
        <dbReference type="ARBA" id="ARBA00023054"/>
    </source>
</evidence>
<feature type="compositionally biased region" description="Low complexity" evidence="14">
    <location>
        <begin position="213"/>
        <end position="228"/>
    </location>
</feature>
<evidence type="ECO:0000259" key="15">
    <source>
        <dbReference type="PROSITE" id="PS50048"/>
    </source>
</evidence>
<keyword evidence="3" id="KW-0493">Microtubule</keyword>
<dbReference type="GO" id="GO:0005524">
    <property type="term" value="F:ATP binding"/>
    <property type="evidence" value="ECO:0007669"/>
    <property type="project" value="UniProtKB-UniRule"/>
</dbReference>
<feature type="region of interest" description="Disordered" evidence="14">
    <location>
        <begin position="877"/>
        <end position="942"/>
    </location>
</feature>
<dbReference type="GO" id="GO:0005829">
    <property type="term" value="C:cytosol"/>
    <property type="evidence" value="ECO:0007669"/>
    <property type="project" value="UniProtKB-ARBA"/>
</dbReference>
<feature type="region of interest" description="Disordered" evidence="14">
    <location>
        <begin position="196"/>
        <end position="253"/>
    </location>
</feature>
<dbReference type="SMART" id="SM00066">
    <property type="entry name" value="GAL4"/>
    <property type="match status" value="1"/>
</dbReference>
<keyword evidence="18" id="KW-1185">Reference proteome</keyword>
<evidence type="ECO:0000256" key="10">
    <source>
        <dbReference type="ARBA" id="ARBA00023242"/>
    </source>
</evidence>
<feature type="region of interest" description="Disordered" evidence="14">
    <location>
        <begin position="1"/>
        <end position="24"/>
    </location>
</feature>
<dbReference type="GO" id="GO:0008017">
    <property type="term" value="F:microtubule binding"/>
    <property type="evidence" value="ECO:0007669"/>
    <property type="project" value="InterPro"/>
</dbReference>
<evidence type="ECO:0000256" key="6">
    <source>
        <dbReference type="ARBA" id="ARBA00022840"/>
    </source>
</evidence>
<comment type="subcellular location">
    <subcellularLocation>
        <location evidence="1">Cytoplasm</location>
        <location evidence="1">Cytoskeleton</location>
        <location evidence="1">Spindle</location>
    </subcellularLocation>
</comment>
<feature type="compositionally biased region" description="Polar residues" evidence="14">
    <location>
        <begin position="1"/>
        <end position="12"/>
    </location>
</feature>
<dbReference type="PROSITE" id="PS00463">
    <property type="entry name" value="ZN2_CY6_FUNGAL_1"/>
    <property type="match status" value="1"/>
</dbReference>
<evidence type="ECO:0000313" key="17">
    <source>
        <dbReference type="EMBL" id="KAF9156067.1"/>
    </source>
</evidence>
<dbReference type="PROSITE" id="PS00411">
    <property type="entry name" value="KINESIN_MOTOR_1"/>
    <property type="match status" value="1"/>
</dbReference>
<feature type="coiled-coil region" evidence="13">
    <location>
        <begin position="2448"/>
        <end position="2574"/>
    </location>
</feature>
<feature type="coiled-coil region" evidence="13">
    <location>
        <begin position="1503"/>
        <end position="1530"/>
    </location>
</feature>
<dbReference type="Proteomes" id="UP000748756">
    <property type="component" value="Unassembled WGS sequence"/>
</dbReference>
<feature type="binding site" evidence="12">
    <location>
        <begin position="1242"/>
        <end position="1249"/>
    </location>
    <ligand>
        <name>ATP</name>
        <dbReference type="ChEBI" id="CHEBI:30616"/>
    </ligand>
</feature>
<dbReference type="GO" id="GO:0006351">
    <property type="term" value="P:DNA-templated transcription"/>
    <property type="evidence" value="ECO:0007669"/>
    <property type="project" value="InterPro"/>
</dbReference>
<feature type="region of interest" description="Disordered" evidence="14">
    <location>
        <begin position="112"/>
        <end position="158"/>
    </location>
</feature>
<dbReference type="GO" id="GO:0000981">
    <property type="term" value="F:DNA-binding transcription factor activity, RNA polymerase II-specific"/>
    <property type="evidence" value="ECO:0007669"/>
    <property type="project" value="InterPro"/>
</dbReference>
<proteinExistence type="inferred from homology"/>
<dbReference type="PANTHER" id="PTHR37739">
    <property type="entry name" value="KINESIN-LIKE PROTEIN KIN-12D"/>
    <property type="match status" value="1"/>
</dbReference>
<keyword evidence="6 12" id="KW-0067">ATP-binding</keyword>
<evidence type="ECO:0000256" key="5">
    <source>
        <dbReference type="ARBA" id="ARBA00022741"/>
    </source>
</evidence>
<dbReference type="GO" id="GO:0007018">
    <property type="term" value="P:microtubule-based movement"/>
    <property type="evidence" value="ECO:0007669"/>
    <property type="project" value="InterPro"/>
</dbReference>
<keyword evidence="8 12" id="KW-0505">Motor protein</keyword>
<protein>
    <submittedName>
        <fullName evidence="17">Kinesin-like protein kif15</fullName>
    </submittedName>
</protein>
<feature type="compositionally biased region" description="Low complexity" evidence="14">
    <location>
        <begin position="2866"/>
        <end position="2875"/>
    </location>
</feature>
<evidence type="ECO:0000313" key="18">
    <source>
        <dbReference type="Proteomes" id="UP000748756"/>
    </source>
</evidence>
<evidence type="ECO:0000256" key="1">
    <source>
        <dbReference type="ARBA" id="ARBA00004186"/>
    </source>
</evidence>
<comment type="similarity">
    <text evidence="11">Belongs to the TRAFAC class myosin-kinesin ATPase superfamily. Kinesin family. KIN-12 subfamily.</text>
</comment>
<dbReference type="SMART" id="SM00129">
    <property type="entry name" value="KISc"/>
    <property type="match status" value="1"/>
</dbReference>
<dbReference type="PRINTS" id="PR00380">
    <property type="entry name" value="KINESINHEAVY"/>
</dbReference>
<feature type="region of interest" description="Disordered" evidence="14">
    <location>
        <begin position="2738"/>
        <end position="2967"/>
    </location>
</feature>
<dbReference type="GO" id="GO:0000278">
    <property type="term" value="P:mitotic cell cycle"/>
    <property type="evidence" value="ECO:0007669"/>
    <property type="project" value="UniProtKB-ARBA"/>
</dbReference>
<feature type="compositionally biased region" description="Basic and acidic residues" evidence="14">
    <location>
        <begin position="917"/>
        <end position="931"/>
    </location>
</feature>
<feature type="domain" description="Kinesin motor" evidence="16">
    <location>
        <begin position="1151"/>
        <end position="1496"/>
    </location>
</feature>
<dbReference type="EMBL" id="JAAAUQ010000038">
    <property type="protein sequence ID" value="KAF9156067.1"/>
    <property type="molecule type" value="Genomic_DNA"/>
</dbReference>
<evidence type="ECO:0000256" key="4">
    <source>
        <dbReference type="ARBA" id="ARBA00022723"/>
    </source>
</evidence>
<dbReference type="Pfam" id="PF04082">
    <property type="entry name" value="Fungal_trans"/>
    <property type="match status" value="1"/>
</dbReference>
<keyword evidence="7 13" id="KW-0175">Coiled coil</keyword>
<keyword evidence="10" id="KW-0539">Nucleus</keyword>
<feature type="compositionally biased region" description="Low complexity" evidence="14">
    <location>
        <begin position="3032"/>
        <end position="3048"/>
    </location>
</feature>
<dbReference type="InterPro" id="IPR027417">
    <property type="entry name" value="P-loop_NTPase"/>
</dbReference>
<keyword evidence="4" id="KW-0479">Metal-binding</keyword>
<feature type="coiled-coil region" evidence="13">
    <location>
        <begin position="1600"/>
        <end position="1657"/>
    </location>
</feature>
<organism evidence="17 18">
    <name type="scientific">Linnemannia schmuckeri</name>
    <dbReference type="NCBI Taxonomy" id="64567"/>
    <lineage>
        <taxon>Eukaryota</taxon>
        <taxon>Fungi</taxon>
        <taxon>Fungi incertae sedis</taxon>
        <taxon>Mucoromycota</taxon>
        <taxon>Mortierellomycotina</taxon>
        <taxon>Mortierellomycetes</taxon>
        <taxon>Mortierellales</taxon>
        <taxon>Mortierellaceae</taxon>
        <taxon>Linnemannia</taxon>
    </lineage>
</organism>
<feature type="compositionally biased region" description="Basic and acidic residues" evidence="14">
    <location>
        <begin position="2039"/>
        <end position="2049"/>
    </location>
</feature>
<feature type="region of interest" description="Disordered" evidence="14">
    <location>
        <begin position="2238"/>
        <end position="2268"/>
    </location>
</feature>
<dbReference type="GO" id="GO:0008270">
    <property type="term" value="F:zinc ion binding"/>
    <property type="evidence" value="ECO:0007669"/>
    <property type="project" value="InterPro"/>
</dbReference>
<feature type="compositionally biased region" description="Polar residues" evidence="14">
    <location>
        <begin position="2944"/>
        <end position="2955"/>
    </location>
</feature>
<dbReference type="Pfam" id="PF00225">
    <property type="entry name" value="Kinesin"/>
    <property type="match status" value="1"/>
</dbReference>
<feature type="compositionally biased region" description="Acidic residues" evidence="14">
    <location>
        <begin position="241"/>
        <end position="252"/>
    </location>
</feature>
<dbReference type="Gene3D" id="4.10.240.10">
    <property type="entry name" value="Zn(2)-C6 fungal-type DNA-binding domain"/>
    <property type="match status" value="1"/>
</dbReference>
<dbReference type="PROSITE" id="PS50067">
    <property type="entry name" value="KINESIN_MOTOR_2"/>
    <property type="match status" value="1"/>
</dbReference>
<evidence type="ECO:0000256" key="14">
    <source>
        <dbReference type="SAM" id="MobiDB-lite"/>
    </source>
</evidence>
<dbReference type="Pfam" id="PF00172">
    <property type="entry name" value="Zn_clus"/>
    <property type="match status" value="1"/>
</dbReference>
<dbReference type="FunFam" id="3.40.850.10:FF:000034">
    <property type="entry name" value="Kinesin family member 15"/>
    <property type="match status" value="1"/>
</dbReference>
<feature type="compositionally biased region" description="Low complexity" evidence="14">
    <location>
        <begin position="780"/>
        <end position="794"/>
    </location>
</feature>
<dbReference type="GO" id="GO:0005819">
    <property type="term" value="C:spindle"/>
    <property type="evidence" value="ECO:0007669"/>
    <property type="project" value="UniProtKB-SubCell"/>
</dbReference>
<evidence type="ECO:0000256" key="12">
    <source>
        <dbReference type="PROSITE-ProRule" id="PRU00283"/>
    </source>
</evidence>
<evidence type="ECO:0000256" key="3">
    <source>
        <dbReference type="ARBA" id="ARBA00022701"/>
    </source>
</evidence>
<feature type="compositionally biased region" description="Polar residues" evidence="14">
    <location>
        <begin position="3049"/>
        <end position="3060"/>
    </location>
</feature>
<dbReference type="InterPro" id="IPR001138">
    <property type="entry name" value="Zn2Cys6_DnaBD"/>
</dbReference>
<feature type="region of interest" description="Disordered" evidence="14">
    <location>
        <begin position="1746"/>
        <end position="1786"/>
    </location>
</feature>
<dbReference type="SUPFAM" id="SSF52540">
    <property type="entry name" value="P-loop containing nucleoside triphosphate hydrolases"/>
    <property type="match status" value="1"/>
</dbReference>
<dbReference type="GO" id="GO:0003677">
    <property type="term" value="F:DNA binding"/>
    <property type="evidence" value="ECO:0007669"/>
    <property type="project" value="InterPro"/>
</dbReference>
<feature type="region of interest" description="Disordered" evidence="14">
    <location>
        <begin position="742"/>
        <end position="815"/>
    </location>
</feature>
<feature type="region of interest" description="Disordered" evidence="14">
    <location>
        <begin position="2988"/>
        <end position="3060"/>
    </location>
</feature>
<dbReference type="InterPro" id="IPR036961">
    <property type="entry name" value="Kinesin_motor_dom_sf"/>
</dbReference>
<feature type="domain" description="Zn(2)-C6 fungal-type" evidence="15">
    <location>
        <begin position="25"/>
        <end position="56"/>
    </location>
</feature>
<evidence type="ECO:0000256" key="9">
    <source>
        <dbReference type="ARBA" id="ARBA00023212"/>
    </source>
</evidence>
<gene>
    <name evidence="17" type="primary">KIF15</name>
    <name evidence="17" type="ORF">BG015_007370</name>
</gene>
<sequence length="3060" mass="341580">MDNPTMGISTDSQKPKKKKSSGILGCDQCRRRKTKCDQAKPTCGPCIHAGLMECTSLLGKPPPPKRKKAQTEVGILEARLESIESAYSERLRHMESLLNKVLPASQVQELIHGNLGSGSSSDQATATTKSKEATSTRFQRQGPPGGVISTDSDFADIDSPKESALSFVPNLDQGSASARTPDPPVVPLCSRASTNNLNVLEPKQSPRQETIGSSKLSQQAAHSQSSASPIAPAFTSPDSFPLDESESDDGSDLGELAATMDKLRLFDASFYFGKGTMLFTQTDTEKFWDEEISFDVHEAPDIDIPPEALIMPPLDVIDTLFDIYYSHYYVFMPMIQKAALLQALEDRHEPQSIFLLNSVFMAAAVTGDCTHPSCYSMVGDSKSMGTPFFERARMVLDYCLGIPRVSTVQGLMMLSRYPKIAGLGHHFIQQAILMATDLGLHRKCDRWIPDKQVQETRKRVFWCIYALDSSAASVTGRRPLIDNSEIDVPLVDPNASEGEFEYSNTLYLLHLCKLWRIFRNVKQFVFNAEDIHEMASGPGSLPKSYEQQLIQWQLQLPAALRFSFELDPRDPLAKYNARAGIAQMLYESTLILLHKPFMSSSLDPSKRAASRSLDICMKAASKITSIAKTLVKTYTKAYQITGIGECAMANAIRILAMCIKSPDPKIRLGAQDDFDFLMRFFREFYSSPQVIIDKDMFNCVMSFFDEFMHSVSGVSESTVHICASAIKSMAIAKRNKIALRRSSIDGQESRRPLPAGGDTRNLSRLVKIGREERARTKAYSPSSQSSKGSRSSSGGHRKRHSHMSHEGPHRFGTSLFTPFTQENHNGFMSTSDPMTTGPQESSEMYQNPGKVQKVSQYVSPFGGPAVMESLSQYQTSSAILSQPPGSSAIPQPVHLSDPTDDVFQGFHSQQQQQQQEQDQHNQQERQQHEEYQLQLQQHKHQLHQQHLQQQQLFLQQRQQQQVAQGQQDQMDRSQGLFDGSATQPVPTFDVLTPSFWGDFMGSNGMTNSDPRALEQSVLLGGPTIPSGTFDVMSPSANPGDLYGTLGAQHHLQQSAEQQHRPISLGGIPAPMKPDSREKLAGEADDNLSTDHIQALLDQTLASDTQPNHPNISHSGLSMAQHPHQHPLRDAANTGTRYTALFRTDQMSVSEHVKVYVRVRPPNERELASDSYSSSSQGAHGNATVSVLQPNHVVIGAGTKSDTFTYDCVGGESTSQEQVFRDVGKTIVEQCVKGYNGTIFAYGQTGSGKTYTMQGPSNMTSLGNHEHRGIIPRCLEYLFDLIAKEEQMVSSVKYLCKASYIEIYNEMIYDLLDNSTTARATREDIKRGVYVDGVTEESIHNPEDAYKLFEQGAANRHISATAMNRESSRSHTVLTLTIQSMALVDGINHIRESRFNLVDLAGSERQKQANTEGLRLKEAGNINKSLLCLGSVINALGEIAGGHSRHVHYRDSRLTFLLKDSLGGNSNTFIVANVSPSALCYQESLSTLRFAQRAKMIRNKAVVNEDIQGNVNELRAEIQRLKTELGLKQAAGGNNTSMANRLLVETLAKLRAEQEEHVAMAQKGFMLDDACKAREKQIQSAQLIIKFKESALVSYRKGVTSAAMEAEKGALQEEVAQLRKQLDFHPEVLKVKAENLSLREMLAKLERYQSGLEDFEEKQKKDKEYLYNLSGKILELEHENEILRAKLGSATPKTENEDIDFVRIEGIDDLMQESPPKVRDADRRFSSDMKSLLQRVNKNRKAEYRRLSGNLGKPDPLLLDGDDRSVVGSPLSGNTTPMSKPSGAPALGVNLSDSLSAHSAMHSDDSVEMTLLKRDVDRLKDENSVLVDEKGVLEKDYSDAQFQLITMEKCLEQATNQAEQLGRDLQSSRHALASMEQEATAKVSSLNKEMQEQVDLMEKMRVASILVEEERDRLQETLRDVEQQYKAVNKELDDTRQRLLENQKEYDHQVEYNMKRINEFQEESKWDETKAELSKARDDIEKLLEQQKVEATSTRSQLEKEHQTLLVNHEALGASKSKLEDMLTILEQELADLRAASSDASKEHKEKEQKQLQQHEAALKAEQELKAALEVELKSAHDKFTTLEAEFQAAKEAMDSSIQEANKTLQEREQQLEEQIKALELKHRQELEEHRAQMQLESQSLIEAHQKRLKEFTADAQKRDQQLRELQDSLAEAVKSGEEALEGKQNVIEEMKDTKELYATLYQKSNELKQENGRLTAEVESMSSKCLEMEATLEEQKQALSKMSQELEQEKSRLTSQVESLSSEGESMSSKNLALEAALEEKKQALNKASLELQQEKTRLMSQIETITSKNLALETTLEEQKQELSKVSLELKQELWEKERLETTRTELRDKVSEMARKVGEAEQKLEQARDSNRTLEMEYRTVQDELEYQLSKARNDLAVKTNENMLNEEYKRKFRELRAQFADLGPAITERQQQGFHERELKRTMELEKAREELVRAQTRTVQLEANVALAQEMNEQLLNESKASTLKIAEEMEKRLQDVEVQRQIAEREVEQALETIQQKTAQLQQLEEQAVYNKERMNALEEELTQERVKVERLETTLLEGKALLEEQEGNEKELLIQETKRKLKEEQLLAQRQLLMKMKEEQQTLVQQQVERRDKTRALFEGLATENGKLMEQVRDLGLVNENIMKHQNPKQKLQYHVKIKQENNELRIENQRLMFRAIELEEKLGNKENVESLRKQVWEMHGESPYQSSMDLGLDSSAEATSTRMEMVKGLNEEMPVVRSDSGSPTPSSETSASSISVASVTRKLVEEAPSHPVATRRDHTPAAATGSHKRKAALNDLPSAVSQPFSRKRQAGSVPPQHVPSSETRSKTGHLSTFAATSSSSTASGDATAEVPLGPRARAKAAADAALAASKFTRAQSAKPVSRTTSTSSNPISRVSRTSNQRAPSAPPSSTRTVGHDDHLRGPRSGGAITKPRMGTPGLSSATKGTNTAVIRRGMSIDPPVIGSASAQRALLREARLEAAKATTIATTSRKGLVDPSDSQVNTRGTSQEPSRSNLPPSSAPSKPHTGSSTAAPTTNATTHSTENIPVSTTNPTN</sequence>
<dbReference type="PANTHER" id="PTHR37739:SF8">
    <property type="entry name" value="KINESIN-LIKE PROTEIN KIN-12D"/>
    <property type="match status" value="1"/>
</dbReference>
<keyword evidence="5 12" id="KW-0547">Nucleotide-binding</keyword>
<feature type="compositionally biased region" description="Low complexity" evidence="14">
    <location>
        <begin position="2745"/>
        <end position="2766"/>
    </location>
</feature>
<dbReference type="InterPro" id="IPR019821">
    <property type="entry name" value="Kinesin_motor_CS"/>
</dbReference>
<dbReference type="GO" id="GO:0003777">
    <property type="term" value="F:microtubule motor activity"/>
    <property type="evidence" value="ECO:0007669"/>
    <property type="project" value="InterPro"/>
</dbReference>
<dbReference type="GO" id="GO:0005874">
    <property type="term" value="C:microtubule"/>
    <property type="evidence" value="ECO:0007669"/>
    <property type="project" value="UniProtKB-KW"/>
</dbReference>
<dbReference type="OrthoDB" id="3176171at2759"/>
<reference evidence="17" key="1">
    <citation type="journal article" date="2020" name="Fungal Divers.">
        <title>Resolving the Mortierellaceae phylogeny through synthesis of multi-gene phylogenetics and phylogenomics.</title>
        <authorList>
            <person name="Vandepol N."/>
            <person name="Liber J."/>
            <person name="Desiro A."/>
            <person name="Na H."/>
            <person name="Kennedy M."/>
            <person name="Barry K."/>
            <person name="Grigoriev I.V."/>
            <person name="Miller A.N."/>
            <person name="O'Donnell K."/>
            <person name="Stajich J.E."/>
            <person name="Bonito G."/>
        </authorList>
    </citation>
    <scope>NUCLEOTIDE SEQUENCE</scope>
    <source>
        <strain evidence="17">NRRL 6426</strain>
    </source>
</reference>
<evidence type="ECO:0000259" key="16">
    <source>
        <dbReference type="PROSITE" id="PS50067"/>
    </source>
</evidence>
<dbReference type="SUPFAM" id="SSF57701">
    <property type="entry name" value="Zn2/Cys6 DNA-binding domain"/>
    <property type="match status" value="1"/>
</dbReference>
<evidence type="ECO:0000256" key="11">
    <source>
        <dbReference type="ARBA" id="ARBA00034488"/>
    </source>
</evidence>
<evidence type="ECO:0000256" key="2">
    <source>
        <dbReference type="ARBA" id="ARBA00022490"/>
    </source>
</evidence>
<feature type="coiled-coil region" evidence="13">
    <location>
        <begin position="1808"/>
        <end position="1877"/>
    </location>
</feature>
<dbReference type="InterPro" id="IPR044986">
    <property type="entry name" value="KIF15/KIN-12"/>
</dbReference>
<comment type="caution">
    <text evidence="17">The sequence shown here is derived from an EMBL/GenBank/DDBJ whole genome shotgun (WGS) entry which is preliminary data.</text>
</comment>
<dbReference type="CDD" id="cd12148">
    <property type="entry name" value="fungal_TF_MHR"/>
    <property type="match status" value="1"/>
</dbReference>
<feature type="compositionally biased region" description="Low complexity" evidence="14">
    <location>
        <begin position="2258"/>
        <end position="2268"/>
    </location>
</feature>
<keyword evidence="2" id="KW-0963">Cytoplasm</keyword>
<dbReference type="CDD" id="cd00067">
    <property type="entry name" value="GAL4"/>
    <property type="match status" value="1"/>
</dbReference>
<feature type="compositionally biased region" description="Polar residues" evidence="14">
    <location>
        <begin position="3003"/>
        <end position="3027"/>
    </location>
</feature>
<feature type="compositionally biased region" description="Polar residues" evidence="14">
    <location>
        <begin position="877"/>
        <end position="889"/>
    </location>
</feature>
<dbReference type="SMART" id="SM00906">
    <property type="entry name" value="Fungal_trans"/>
    <property type="match status" value="1"/>
</dbReference>
<dbReference type="InterPro" id="IPR001752">
    <property type="entry name" value="Kinesin_motor_dom"/>
</dbReference>
<feature type="compositionally biased region" description="Low complexity" evidence="14">
    <location>
        <begin position="2838"/>
        <end position="2855"/>
    </location>
</feature>
<keyword evidence="9" id="KW-0206">Cytoskeleton</keyword>
<feature type="compositionally biased region" description="Basic and acidic residues" evidence="14">
    <location>
        <begin position="2769"/>
        <end position="2786"/>
    </location>
</feature>
<accession>A0A9P5VF79</accession>
<evidence type="ECO:0000256" key="8">
    <source>
        <dbReference type="ARBA" id="ARBA00023175"/>
    </source>
</evidence>
<dbReference type="InterPro" id="IPR036864">
    <property type="entry name" value="Zn2-C6_fun-type_DNA-bd_sf"/>
</dbReference>
<feature type="region of interest" description="Disordered" evidence="14">
    <location>
        <begin position="2035"/>
        <end position="2054"/>
    </location>
</feature>
<dbReference type="PROSITE" id="PS50048">
    <property type="entry name" value="ZN2_CY6_FUNGAL_2"/>
    <property type="match status" value="1"/>
</dbReference>
<name>A0A9P5VF79_9FUNG</name>
<evidence type="ECO:0000256" key="13">
    <source>
        <dbReference type="SAM" id="Coils"/>
    </source>
</evidence>